<dbReference type="OrthoDB" id="2363417at2759"/>
<evidence type="ECO:0000313" key="3">
    <source>
        <dbReference type="EMBL" id="CDS04008.1"/>
    </source>
</evidence>
<dbReference type="PANTHER" id="PTHR46093">
    <property type="entry name" value="ACYL-COA-BINDING DOMAIN-CONTAINING PROTEIN 5"/>
    <property type="match status" value="1"/>
</dbReference>
<gene>
    <name evidence="3" type="ORF">LRAMOSA06963</name>
</gene>
<dbReference type="Gene3D" id="2.120.10.80">
    <property type="entry name" value="Kelch-type beta propeller"/>
    <property type="match status" value="1"/>
</dbReference>
<reference evidence="3" key="1">
    <citation type="journal article" date="2014" name="Genome Announc.">
        <title>De novo whole-genome sequence and genome annotation of Lichtheimia ramosa.</title>
        <authorList>
            <person name="Linde J."/>
            <person name="Schwartze V."/>
            <person name="Binder U."/>
            <person name="Lass-Florl C."/>
            <person name="Voigt K."/>
            <person name="Horn F."/>
        </authorList>
    </citation>
    <scope>NUCLEOTIDE SEQUENCE</scope>
    <source>
        <strain evidence="3">JMRC FSU:6197</strain>
    </source>
</reference>
<dbReference type="SUPFAM" id="SSF117281">
    <property type="entry name" value="Kelch motif"/>
    <property type="match status" value="1"/>
</dbReference>
<evidence type="ECO:0000256" key="2">
    <source>
        <dbReference type="ARBA" id="ARBA00022737"/>
    </source>
</evidence>
<name>A0A077WCV4_9FUNG</name>
<dbReference type="EMBL" id="LK023314">
    <property type="protein sequence ID" value="CDS04008.1"/>
    <property type="molecule type" value="Genomic_DNA"/>
</dbReference>
<keyword evidence="1" id="KW-0880">Kelch repeat</keyword>
<evidence type="ECO:0008006" key="4">
    <source>
        <dbReference type="Google" id="ProtNLM"/>
    </source>
</evidence>
<accession>A0A077WCV4</accession>
<proteinExistence type="predicted"/>
<dbReference type="InterPro" id="IPR015915">
    <property type="entry name" value="Kelch-typ_b-propeller"/>
</dbReference>
<dbReference type="AlphaFoldDB" id="A0A077WCV4"/>
<dbReference type="PANTHER" id="PTHR46093:SF18">
    <property type="entry name" value="FIBRONECTIN TYPE-III DOMAIN-CONTAINING PROTEIN"/>
    <property type="match status" value="1"/>
</dbReference>
<protein>
    <recommendedName>
        <fullName evidence="4">Kelch repeat-containing protein</fullName>
    </recommendedName>
</protein>
<keyword evidence="2" id="KW-0677">Repeat</keyword>
<dbReference type="Pfam" id="PF24681">
    <property type="entry name" value="Kelch_KLHDC2_KLHL20_DRC7"/>
    <property type="match status" value="1"/>
</dbReference>
<sequence length="342" mass="38106">MNVTGKEQLDDWIIVDYFDKDRKPLPANAAFAVSPKPDGSPGMLTYGGDGANGVRDFGTVLFYNADMKSWYTLRSKPQSRYTIELPAVLDNNQTVWIWGGKSHDQDQVAEPETMVVVDRNQELNTIETVFPADLHGRRGHSAALGSDGHTIYYFGGLKGTSERRPLDNSYFGFNDISMNEILVFDTYQLTWMKRTSNNSVIPSARYLHTTTSIPGTDDILLYGGRHFGTKKPVDDYCYIYNTVNNEWTRIHLPASAGAGPRFGHSAVLYKNNRLFILFGVTMDGVATDDFYVLDIDKKQWEKGVGGMNTHCCNKSGGTAITQRARNNGIFVTAAIVIVLLVM</sequence>
<evidence type="ECO:0000256" key="1">
    <source>
        <dbReference type="ARBA" id="ARBA00022441"/>
    </source>
</evidence>
<organism evidence="3">
    <name type="scientific">Lichtheimia ramosa</name>
    <dbReference type="NCBI Taxonomy" id="688394"/>
    <lineage>
        <taxon>Eukaryota</taxon>
        <taxon>Fungi</taxon>
        <taxon>Fungi incertae sedis</taxon>
        <taxon>Mucoromycota</taxon>
        <taxon>Mucoromycotina</taxon>
        <taxon>Mucoromycetes</taxon>
        <taxon>Mucorales</taxon>
        <taxon>Lichtheimiaceae</taxon>
        <taxon>Lichtheimia</taxon>
    </lineage>
</organism>